<name>A0A1H9U3P6_9SPHI</name>
<dbReference type="STRING" id="390241.SAMN04488023_12715"/>
<organism evidence="2 3">
    <name type="scientific">Pedobacter rhizosphaerae</name>
    <dbReference type="NCBI Taxonomy" id="390241"/>
    <lineage>
        <taxon>Bacteria</taxon>
        <taxon>Pseudomonadati</taxon>
        <taxon>Bacteroidota</taxon>
        <taxon>Sphingobacteriia</taxon>
        <taxon>Sphingobacteriales</taxon>
        <taxon>Sphingobacteriaceae</taxon>
        <taxon>Pedobacter</taxon>
    </lineage>
</organism>
<evidence type="ECO:0000313" key="2">
    <source>
        <dbReference type="EMBL" id="SES03932.1"/>
    </source>
</evidence>
<dbReference type="AlphaFoldDB" id="A0A1H9U3P6"/>
<evidence type="ECO:0000256" key="1">
    <source>
        <dbReference type="SAM" id="Phobius"/>
    </source>
</evidence>
<feature type="transmembrane region" description="Helical" evidence="1">
    <location>
        <begin position="112"/>
        <end position="128"/>
    </location>
</feature>
<keyword evidence="3" id="KW-1185">Reference proteome</keyword>
<dbReference type="Pfam" id="PF14897">
    <property type="entry name" value="EpsG"/>
    <property type="match status" value="1"/>
</dbReference>
<keyword evidence="1" id="KW-0812">Transmembrane</keyword>
<dbReference type="InterPro" id="IPR049458">
    <property type="entry name" value="EpsG-like"/>
</dbReference>
<reference evidence="3" key="1">
    <citation type="submission" date="2016-10" db="EMBL/GenBank/DDBJ databases">
        <authorList>
            <person name="Varghese N."/>
            <person name="Submissions S."/>
        </authorList>
    </citation>
    <scope>NUCLEOTIDE SEQUENCE [LARGE SCALE GENOMIC DNA]</scope>
    <source>
        <strain evidence="3">DSM 18610</strain>
    </source>
</reference>
<sequence>MIYFILFFILLFFTLFDFLKIDKSSRAIGVVAIGVILILVGGLRWETGTDWDNYFYYFDSNYSYDDFVNGQHEYLYALLSFTVKQVSESYTVFLLLFCFFMISLKLYGFSRVSNLNFIFLTLLFYYANQLGDVSGNRQSLALSFAVIGLVFLVDRNLIMFLVVTTIAFFFHTSAIISFFAIPLMYITITRRRLVLIIVAGFAVGIFISFTGSNNFLFAYLMSGDGHIATKLTAYDEIKELGNSTTGSSIDPKVSYILGTVRRCFVLLPSLIFYERLEKNKNFRLLLNMYVVGSLIYLIFTPVIQVLNRMSAYFDISEFLILPLFIKISSQKYIRVCVYIILILYAFAKFYSNIMSFWTFYTPYKLCF</sequence>
<feature type="transmembrane region" description="Helical" evidence="1">
    <location>
        <begin position="168"/>
        <end position="186"/>
    </location>
</feature>
<keyword evidence="1" id="KW-0472">Membrane</keyword>
<gene>
    <name evidence="2" type="ORF">SAMN04488023_12715</name>
</gene>
<accession>A0A1H9U3P6</accession>
<feature type="transmembrane region" description="Helical" evidence="1">
    <location>
        <begin position="26"/>
        <end position="45"/>
    </location>
</feature>
<protein>
    <submittedName>
        <fullName evidence="2">EpsG family protein</fullName>
    </submittedName>
</protein>
<feature type="transmembrane region" description="Helical" evidence="1">
    <location>
        <begin position="89"/>
        <end position="106"/>
    </location>
</feature>
<keyword evidence="1" id="KW-1133">Transmembrane helix</keyword>
<evidence type="ECO:0000313" key="3">
    <source>
        <dbReference type="Proteomes" id="UP000199572"/>
    </source>
</evidence>
<dbReference type="Proteomes" id="UP000199572">
    <property type="component" value="Unassembled WGS sequence"/>
</dbReference>
<dbReference type="EMBL" id="FOGG01000027">
    <property type="protein sequence ID" value="SES03932.1"/>
    <property type="molecule type" value="Genomic_DNA"/>
</dbReference>
<proteinExistence type="predicted"/>
<feature type="transmembrane region" description="Helical" evidence="1">
    <location>
        <begin position="193"/>
        <end position="211"/>
    </location>
</feature>
<feature type="transmembrane region" description="Helical" evidence="1">
    <location>
        <begin position="284"/>
        <end position="303"/>
    </location>
</feature>
<feature type="transmembrane region" description="Helical" evidence="1">
    <location>
        <begin position="337"/>
        <end position="360"/>
    </location>
</feature>